<dbReference type="OrthoDB" id="975956at2"/>
<sequence length="489" mass="55931">MNYIKNSLLSIFFLVNITTLSAQHFEVVSNYKGWKWDSIYVYKNPYISLAVVPDAAGRVLEYNLGETASLWINPKELGKSYDNGDEVKLHEWRNFGGYRLVPIPMNNWAINTAGSKVERWPPPVAIGDAPYQVAISEDKQGKEVLEVHSKVQQMPVPLWNGREKAFSQPNSVDEEIQYSRTLSTEENSSRVFYTHTLKNVGEKEIDRGIMTTSQHMSWTDSLLQDGENFVAYIPFSTKYKMPDGEQFHINVTPEMHWRYVHRNRMPLDKNNPEHVEKYFNVGTNWTGEVAPGIFEIHFDYNIMGGFHMVSSESWLCYVNKTNLTAFVKMFAPYDPTLTYEEGVNIAIYNSGMETGYLETEVKTPIYKLKSGEHFDFEEIHAAAKILSTPVLAVKNAGIVTEYLTFDEKQSALKGKYGVFFKGKAILKLWGDSSEVLKTIELSEVDPLHGFELNHEIQQELIGQVSKVEIRIQSVNQEDFLLDTLDLTNL</sequence>
<evidence type="ECO:0000256" key="1">
    <source>
        <dbReference type="SAM" id="SignalP"/>
    </source>
</evidence>
<dbReference type="RefSeq" id="WP_109618135.1">
    <property type="nucleotide sequence ID" value="NZ_QGDO01000003.1"/>
</dbReference>
<gene>
    <name evidence="2" type="ORF">BC781_10349</name>
</gene>
<evidence type="ECO:0000313" key="2">
    <source>
        <dbReference type="EMBL" id="PWJ41799.1"/>
    </source>
</evidence>
<protein>
    <submittedName>
        <fullName evidence="2">Uncharacterized protein</fullName>
    </submittedName>
</protein>
<feature type="signal peptide" evidence="1">
    <location>
        <begin position="1"/>
        <end position="22"/>
    </location>
</feature>
<proteinExistence type="predicted"/>
<dbReference type="Proteomes" id="UP000245535">
    <property type="component" value="Unassembled WGS sequence"/>
</dbReference>
<dbReference type="EMBL" id="QGDO01000003">
    <property type="protein sequence ID" value="PWJ41799.1"/>
    <property type="molecule type" value="Genomic_DNA"/>
</dbReference>
<dbReference type="AlphaFoldDB" id="A0A315Z9C8"/>
<feature type="chain" id="PRO_5016244386" evidence="1">
    <location>
        <begin position="23"/>
        <end position="489"/>
    </location>
</feature>
<keyword evidence="1" id="KW-0732">Signal</keyword>
<comment type="caution">
    <text evidence="2">The sequence shown here is derived from an EMBL/GenBank/DDBJ whole genome shotgun (WGS) entry which is preliminary data.</text>
</comment>
<reference evidence="2 3" key="1">
    <citation type="submission" date="2018-03" db="EMBL/GenBank/DDBJ databases">
        <title>Genomic Encyclopedia of Archaeal and Bacterial Type Strains, Phase II (KMG-II): from individual species to whole genera.</title>
        <authorList>
            <person name="Goeker M."/>
        </authorList>
    </citation>
    <scope>NUCLEOTIDE SEQUENCE [LARGE SCALE GENOMIC DNA]</scope>
    <source>
        <strain evidence="2 3">DSM 28229</strain>
    </source>
</reference>
<name>A0A315Z9C8_SEDFL</name>
<accession>A0A315Z9C8</accession>
<evidence type="ECO:0000313" key="3">
    <source>
        <dbReference type="Proteomes" id="UP000245535"/>
    </source>
</evidence>
<organism evidence="2 3">
    <name type="scientific">Sediminitomix flava</name>
    <dbReference type="NCBI Taxonomy" id="379075"/>
    <lineage>
        <taxon>Bacteria</taxon>
        <taxon>Pseudomonadati</taxon>
        <taxon>Bacteroidota</taxon>
        <taxon>Cytophagia</taxon>
        <taxon>Cytophagales</taxon>
        <taxon>Flammeovirgaceae</taxon>
        <taxon>Sediminitomix</taxon>
    </lineage>
</organism>
<keyword evidence="3" id="KW-1185">Reference proteome</keyword>